<feature type="region of interest" description="Disordered" evidence="1">
    <location>
        <begin position="43"/>
        <end position="87"/>
    </location>
</feature>
<gene>
    <name evidence="3" type="ORF">F2Q69_00035572</name>
</gene>
<evidence type="ECO:0000256" key="2">
    <source>
        <dbReference type="SAM" id="SignalP"/>
    </source>
</evidence>
<protein>
    <submittedName>
        <fullName evidence="3">Uncharacterized protein</fullName>
    </submittedName>
</protein>
<keyword evidence="2" id="KW-0732">Signal</keyword>
<evidence type="ECO:0000313" key="3">
    <source>
        <dbReference type="EMBL" id="KAF3598977.1"/>
    </source>
</evidence>
<name>A0A8S9SEB9_BRACR</name>
<feature type="chain" id="PRO_5035810164" evidence="2">
    <location>
        <begin position="31"/>
        <end position="135"/>
    </location>
</feature>
<feature type="signal peptide" evidence="2">
    <location>
        <begin position="1"/>
        <end position="30"/>
    </location>
</feature>
<reference evidence="3" key="1">
    <citation type="submission" date="2019-12" db="EMBL/GenBank/DDBJ databases">
        <title>Genome sequencing and annotation of Brassica cretica.</title>
        <authorList>
            <person name="Studholme D.J."/>
            <person name="Sarris P."/>
        </authorList>
    </citation>
    <scope>NUCLEOTIDE SEQUENCE</scope>
    <source>
        <strain evidence="3">PFS-109/04</strain>
        <tissue evidence="3">Leaf</tissue>
    </source>
</reference>
<accession>A0A8S9SEB9</accession>
<dbReference type="EMBL" id="QGKX02000004">
    <property type="protein sequence ID" value="KAF3598977.1"/>
    <property type="molecule type" value="Genomic_DNA"/>
</dbReference>
<comment type="caution">
    <text evidence="3">The sequence shown here is derived from an EMBL/GenBank/DDBJ whole genome shotgun (WGS) entry which is preliminary data.</text>
</comment>
<evidence type="ECO:0000313" key="4">
    <source>
        <dbReference type="Proteomes" id="UP000712600"/>
    </source>
</evidence>
<dbReference type="AlphaFoldDB" id="A0A8S9SEB9"/>
<dbReference type="Proteomes" id="UP000712600">
    <property type="component" value="Unassembled WGS sequence"/>
</dbReference>
<proteinExistence type="predicted"/>
<organism evidence="3 4">
    <name type="scientific">Brassica cretica</name>
    <name type="common">Mustard</name>
    <dbReference type="NCBI Taxonomy" id="69181"/>
    <lineage>
        <taxon>Eukaryota</taxon>
        <taxon>Viridiplantae</taxon>
        <taxon>Streptophyta</taxon>
        <taxon>Embryophyta</taxon>
        <taxon>Tracheophyta</taxon>
        <taxon>Spermatophyta</taxon>
        <taxon>Magnoliopsida</taxon>
        <taxon>eudicotyledons</taxon>
        <taxon>Gunneridae</taxon>
        <taxon>Pentapetalae</taxon>
        <taxon>rosids</taxon>
        <taxon>malvids</taxon>
        <taxon>Brassicales</taxon>
        <taxon>Brassicaceae</taxon>
        <taxon>Brassiceae</taxon>
        <taxon>Brassica</taxon>
    </lineage>
</organism>
<evidence type="ECO:0000256" key="1">
    <source>
        <dbReference type="SAM" id="MobiDB-lite"/>
    </source>
</evidence>
<sequence length="135" mass="15465">MRTNPHRCRRRTRRRRAGAIVMQLMEIVLAHSLSRHNDTVIPLPRWREGRPQQRAGSLHDPAGSQESRAGICEGKRSAQRSRGVPLPSLLAKDSGPFPGVRWNFWHDQNVSLFTSLCLSSAKKNHKRRVRSLQED</sequence>